<protein>
    <submittedName>
        <fullName evidence="1">Uncharacterized protein</fullName>
    </submittedName>
</protein>
<name>A0A0E9NJY7_SAICN</name>
<reference evidence="1 2" key="3">
    <citation type="journal article" date="2015" name="Genome Announc.">
        <title>Draft Genome Sequence of the Archiascomycetous Yeast Saitoella complicata.</title>
        <authorList>
            <person name="Yamauchi K."/>
            <person name="Kondo S."/>
            <person name="Hamamoto M."/>
            <person name="Takahashi Y."/>
            <person name="Ogura Y."/>
            <person name="Hayashi T."/>
            <person name="Nishida H."/>
        </authorList>
    </citation>
    <scope>NUCLEOTIDE SEQUENCE [LARGE SCALE GENOMIC DNA]</scope>
    <source>
        <strain evidence="1 2">NRRL Y-17804</strain>
    </source>
</reference>
<proteinExistence type="predicted"/>
<reference evidence="1 2" key="2">
    <citation type="journal article" date="2014" name="J. Gen. Appl. Microbiol.">
        <title>The early diverging ascomycetous budding yeast Saitoella complicata has three histone deacetylases belonging to the Clr6, Hos2, and Rpd3 lineages.</title>
        <authorList>
            <person name="Nishida H."/>
            <person name="Matsumoto T."/>
            <person name="Kondo S."/>
            <person name="Hamamoto M."/>
            <person name="Yoshikawa H."/>
        </authorList>
    </citation>
    <scope>NUCLEOTIDE SEQUENCE [LARGE SCALE GENOMIC DNA]</scope>
    <source>
        <strain evidence="1 2">NRRL Y-17804</strain>
    </source>
</reference>
<organism evidence="1 2">
    <name type="scientific">Saitoella complicata (strain BCRC 22490 / CBS 7301 / JCM 7358 / NBRC 10748 / NRRL Y-17804)</name>
    <dbReference type="NCBI Taxonomy" id="698492"/>
    <lineage>
        <taxon>Eukaryota</taxon>
        <taxon>Fungi</taxon>
        <taxon>Dikarya</taxon>
        <taxon>Ascomycota</taxon>
        <taxon>Taphrinomycotina</taxon>
        <taxon>Taphrinomycotina incertae sedis</taxon>
        <taxon>Saitoella</taxon>
    </lineage>
</organism>
<keyword evidence="2" id="KW-1185">Reference proteome</keyword>
<dbReference type="Proteomes" id="UP000033140">
    <property type="component" value="Unassembled WGS sequence"/>
</dbReference>
<comment type="caution">
    <text evidence="1">The sequence shown here is derived from an EMBL/GenBank/DDBJ whole genome shotgun (WGS) entry which is preliminary data.</text>
</comment>
<dbReference type="RefSeq" id="XP_019026259.1">
    <property type="nucleotide sequence ID" value="XM_019170504.1"/>
</dbReference>
<reference evidence="1 2" key="1">
    <citation type="journal article" date="2011" name="J. Gen. Appl. Microbiol.">
        <title>Draft genome sequencing of the enigmatic yeast Saitoella complicata.</title>
        <authorList>
            <person name="Nishida H."/>
            <person name="Hamamoto M."/>
            <person name="Sugiyama J."/>
        </authorList>
    </citation>
    <scope>NUCLEOTIDE SEQUENCE [LARGE SCALE GENOMIC DNA]</scope>
    <source>
        <strain evidence="1 2">NRRL Y-17804</strain>
    </source>
</reference>
<dbReference type="AlphaFoldDB" id="A0A0E9NJY7"/>
<sequence>MSMIPVPVRELMNNWFTRTNDTSNYPGFSSSSSSNLPPDTILGGKAPPKKWHIPEDVIWNATPGPHAFLVRGEGIKKDLYPFRAVDDDPTYSGDPDLRVWRLVFESNRIHMQDAKDKLSDCRRLERCKPLIPTPLKLRKGNPAMESVFEIGELWSMITGDLTKKEKKQLSLISRYFYEKFAVDVWATVSAQRIQKMTPGCVERIGPFVRELRWEESGLNITPKPDALFEIGPQRRKMAFPNLETVIGIKFRHVHVRAFQQCFFVDSLQELDLNMPTVDHLFLRSVAQKRNLRVLKLAQARMMPESNHQMNGETFEMSMLAVLGANQATLATFWTDGCSGQDRLVSPRVLSYILFDPECRIRDFKYIDHKTADSKPFKIRPITRRWIRDAVAAGAECRIHRLALKIKAEALGMLVGACRNLVELEINLGDAESGNEWKTRKGVQARMKQKKARQRAEREARANGLSEAEVTAAVAAAGAPWDELGKEMESGDEDGSMTVKAEGQIMEGMVGVAQVVPGPPGSAAAERKVKKEEAAVGPREPDEQGSAILAIEALSAQKKLRLESLEISHFTDALSGTTIQKLADAFGGTLKRFHIKNVGLRNRGVDINVNKVTWTVEDMENFCRACPELREFGIAEHGPEPGCLAGHILAAGRYCRKLEFLRLKMKRKIELWGQTETENYTDWNPLKFHSTRVPEIERRYLFPCLKAIDWGISDGNYEHSRPLTEREFYMRECPLLTKPFHSVQTVQNHEKQRGMVEGTYWRELLRKEEEREEAEAAEAAQAAHMAQ</sequence>
<gene>
    <name evidence="1" type="ORF">G7K_4131-t1</name>
</gene>
<evidence type="ECO:0000313" key="2">
    <source>
        <dbReference type="Proteomes" id="UP000033140"/>
    </source>
</evidence>
<evidence type="ECO:0000313" key="1">
    <source>
        <dbReference type="EMBL" id="GAO49996.1"/>
    </source>
</evidence>
<accession>A0A0E9NJY7</accession>
<dbReference type="EMBL" id="BACD03000028">
    <property type="protein sequence ID" value="GAO49996.1"/>
    <property type="molecule type" value="Genomic_DNA"/>
</dbReference>